<accession>A0A2W5RHQ5</accession>
<dbReference type="Proteomes" id="UP000249229">
    <property type="component" value="Unassembled WGS sequence"/>
</dbReference>
<dbReference type="Gene3D" id="2.40.10.220">
    <property type="entry name" value="predicted glycosyltransferase like domains"/>
    <property type="match status" value="1"/>
</dbReference>
<protein>
    <submittedName>
        <fullName evidence="1">Uncharacterized protein</fullName>
    </submittedName>
</protein>
<organism evidence="1 2">
    <name type="scientific">Sphingomonas taxi</name>
    <dbReference type="NCBI Taxonomy" id="1549858"/>
    <lineage>
        <taxon>Bacteria</taxon>
        <taxon>Pseudomonadati</taxon>
        <taxon>Pseudomonadota</taxon>
        <taxon>Alphaproteobacteria</taxon>
        <taxon>Sphingomonadales</taxon>
        <taxon>Sphingomonadaceae</taxon>
        <taxon>Sphingomonas</taxon>
    </lineage>
</organism>
<comment type="caution">
    <text evidence="1">The sequence shown here is derived from an EMBL/GenBank/DDBJ whole genome shotgun (WGS) entry which is preliminary data.</text>
</comment>
<gene>
    <name evidence="1" type="ORF">DI544_01240</name>
</gene>
<dbReference type="SUPFAM" id="SSF141371">
    <property type="entry name" value="PilZ domain-like"/>
    <property type="match status" value="1"/>
</dbReference>
<reference evidence="1 2" key="1">
    <citation type="submission" date="2017-08" db="EMBL/GenBank/DDBJ databases">
        <title>Infants hospitalized years apart are colonized by the same room-sourced microbial strains.</title>
        <authorList>
            <person name="Brooks B."/>
            <person name="Olm M.R."/>
            <person name="Firek B.A."/>
            <person name="Baker R."/>
            <person name="Thomas B.C."/>
            <person name="Morowitz M.J."/>
            <person name="Banfield J.F."/>
        </authorList>
    </citation>
    <scope>NUCLEOTIDE SEQUENCE [LARGE SCALE GENOMIC DNA]</scope>
    <source>
        <strain evidence="1">S2_005_001_R1_22</strain>
    </source>
</reference>
<dbReference type="AlphaFoldDB" id="A0A2W5RHQ5"/>
<name>A0A2W5RHQ5_9SPHN</name>
<dbReference type="EMBL" id="QFQI01000001">
    <property type="protein sequence ID" value="PZQ62850.1"/>
    <property type="molecule type" value="Genomic_DNA"/>
</dbReference>
<sequence length="105" mass="11264">MASKPLTDNRREPRIPAECRGLARLAVSIEIIDASAAGIRARTALPLAVGTLLKLSLPGNAERHARVAWVDGHAFGCEFMKPLTSRELRDLVDATANAAPYAICD</sequence>
<evidence type="ECO:0000313" key="1">
    <source>
        <dbReference type="EMBL" id="PZQ62850.1"/>
    </source>
</evidence>
<evidence type="ECO:0000313" key="2">
    <source>
        <dbReference type="Proteomes" id="UP000249229"/>
    </source>
</evidence>
<proteinExistence type="predicted"/>